<dbReference type="SMART" id="SM00235">
    <property type="entry name" value="ZnMc"/>
    <property type="match status" value="1"/>
</dbReference>
<proteinExistence type="inferred from homology"/>
<keyword evidence="8" id="KW-1185">Reference proteome</keyword>
<evidence type="ECO:0000256" key="2">
    <source>
        <dbReference type="ARBA" id="ARBA00004613"/>
    </source>
</evidence>
<dbReference type="InterPro" id="IPR050557">
    <property type="entry name" value="RTX_toxin/Mannuronan_C5-epim"/>
</dbReference>
<dbReference type="InterPro" id="IPR001343">
    <property type="entry name" value="Hemolysn_Ca-bd"/>
</dbReference>
<comment type="subcellular location">
    <subcellularLocation>
        <location evidence="2">Secreted</location>
    </subcellularLocation>
</comment>
<evidence type="ECO:0000256" key="3">
    <source>
        <dbReference type="ARBA" id="ARBA00009490"/>
    </source>
</evidence>
<dbReference type="PANTHER" id="PTHR38340">
    <property type="entry name" value="S-LAYER PROTEIN"/>
    <property type="match status" value="1"/>
</dbReference>
<evidence type="ECO:0000256" key="1">
    <source>
        <dbReference type="ARBA" id="ARBA00001913"/>
    </source>
</evidence>
<dbReference type="PRINTS" id="PR00313">
    <property type="entry name" value="CABNDNGRPT"/>
</dbReference>
<dbReference type="Gene3D" id="2.150.10.10">
    <property type="entry name" value="Serralysin-like metalloprotease, C-terminal"/>
    <property type="match status" value="4"/>
</dbReference>
<dbReference type="InterPro" id="IPR013858">
    <property type="entry name" value="Peptidase_M10B_C"/>
</dbReference>
<dbReference type="InterPro" id="IPR006026">
    <property type="entry name" value="Peptidase_Metallo"/>
</dbReference>
<comment type="cofactor">
    <cofactor evidence="1">
        <name>Ca(2+)</name>
        <dbReference type="ChEBI" id="CHEBI:29108"/>
    </cofactor>
</comment>
<evidence type="ECO:0000313" key="8">
    <source>
        <dbReference type="Proteomes" id="UP000615687"/>
    </source>
</evidence>
<dbReference type="SUPFAM" id="SSF89260">
    <property type="entry name" value="Collagen-binding domain"/>
    <property type="match status" value="1"/>
</dbReference>
<reference evidence="7 8" key="1">
    <citation type="submission" date="2020-09" db="EMBL/GenBank/DDBJ databases">
        <title>The genome sequence of type strain Labrenzia polysiphoniae KACC 19711.</title>
        <authorList>
            <person name="Liu Y."/>
        </authorList>
    </citation>
    <scope>NUCLEOTIDE SEQUENCE [LARGE SCALE GENOMIC DNA]</scope>
    <source>
        <strain evidence="7 8">KACC 19711</strain>
    </source>
</reference>
<organism evidence="7 8">
    <name type="scientific">Roseibium polysiphoniae</name>
    <dbReference type="NCBI Taxonomy" id="2571221"/>
    <lineage>
        <taxon>Bacteria</taxon>
        <taxon>Pseudomonadati</taxon>
        <taxon>Pseudomonadota</taxon>
        <taxon>Alphaproteobacteria</taxon>
        <taxon>Hyphomicrobiales</taxon>
        <taxon>Stappiaceae</taxon>
        <taxon>Roseibium</taxon>
    </lineage>
</organism>
<dbReference type="Gene3D" id="2.60.120.380">
    <property type="match status" value="1"/>
</dbReference>
<dbReference type="Pfam" id="PF04151">
    <property type="entry name" value="PPC"/>
    <property type="match status" value="1"/>
</dbReference>
<gene>
    <name evidence="7" type="ORF">IG617_10120</name>
</gene>
<dbReference type="InterPro" id="IPR007280">
    <property type="entry name" value="Peptidase_C_arc/bac"/>
</dbReference>
<evidence type="ECO:0000259" key="6">
    <source>
        <dbReference type="SMART" id="SM00235"/>
    </source>
</evidence>
<dbReference type="RefSeq" id="WP_192109080.1">
    <property type="nucleotide sequence ID" value="NZ_JACYXJ010000003.1"/>
</dbReference>
<dbReference type="Pfam" id="PF00353">
    <property type="entry name" value="HemolysinCabind"/>
    <property type="match status" value="4"/>
</dbReference>
<evidence type="ECO:0000256" key="4">
    <source>
        <dbReference type="ARBA" id="ARBA00022525"/>
    </source>
</evidence>
<keyword evidence="4" id="KW-0964">Secreted</keyword>
<dbReference type="SUPFAM" id="SSF55486">
    <property type="entry name" value="Metalloproteases ('zincins'), catalytic domain"/>
    <property type="match status" value="1"/>
</dbReference>
<comment type="caution">
    <text evidence="7">The sequence shown here is derived from an EMBL/GenBank/DDBJ whole genome shotgun (WGS) entry which is preliminary data.</text>
</comment>
<dbReference type="EMBL" id="JACYXJ010000003">
    <property type="protein sequence ID" value="MBD8876642.1"/>
    <property type="molecule type" value="Genomic_DNA"/>
</dbReference>
<dbReference type="SUPFAM" id="SSF51120">
    <property type="entry name" value="beta-Roll"/>
    <property type="match status" value="4"/>
</dbReference>
<dbReference type="InterPro" id="IPR018511">
    <property type="entry name" value="Hemolysin-typ_Ca-bd_CS"/>
</dbReference>
<keyword evidence="5" id="KW-0677">Repeat</keyword>
<evidence type="ECO:0000313" key="7">
    <source>
        <dbReference type="EMBL" id="MBD8876642.1"/>
    </source>
</evidence>
<dbReference type="Pfam" id="PF08548">
    <property type="entry name" value="Peptidase_M10_C"/>
    <property type="match status" value="1"/>
</dbReference>
<comment type="similarity">
    <text evidence="3">Belongs to the peptidase M10B family.</text>
</comment>
<protein>
    <submittedName>
        <fullName evidence="7">M10 family metallopeptidase C-terminal domain-containing protein</fullName>
    </submittedName>
</protein>
<evidence type="ECO:0000256" key="5">
    <source>
        <dbReference type="ARBA" id="ARBA00022737"/>
    </source>
</evidence>
<dbReference type="PANTHER" id="PTHR38340:SF1">
    <property type="entry name" value="S-LAYER PROTEIN"/>
    <property type="match status" value="1"/>
</dbReference>
<dbReference type="InterPro" id="IPR011049">
    <property type="entry name" value="Serralysin-like_metalloprot_C"/>
</dbReference>
<name>A0ABR9C9R2_9HYPH</name>
<dbReference type="Gene3D" id="3.40.390.10">
    <property type="entry name" value="Collagenase (Catalytic Domain)"/>
    <property type="match status" value="1"/>
</dbReference>
<feature type="domain" description="Peptidase metallopeptidase" evidence="6">
    <location>
        <begin position="180"/>
        <end position="323"/>
    </location>
</feature>
<dbReference type="InterPro" id="IPR024079">
    <property type="entry name" value="MetalloPept_cat_dom_sf"/>
</dbReference>
<accession>A0ABR9C9R2</accession>
<dbReference type="PROSITE" id="PS00330">
    <property type="entry name" value="HEMOLYSIN_CALCIUM"/>
    <property type="match status" value="2"/>
</dbReference>
<sequence length="808" mass="83738">MCQLCQALGIEPKTSTVAGFVCEESKSPSDGNFILKAALVESGDAAASVATSYSMNVGDAFAGSLSAGDRDWVAVTLVGGQSYSIELTGTGASPLADAYLRLYDSSGNQIASDDDGGTGYNSALRFTASTSGTYFLGAASFGDTYAGNYTLDLNPYTPSVFSNDQIADQLTDGFGQYNGGAQRAFNVAVGGTISVNITSLRAADQQLAQNALALWSDATGLNFSFTSGSAQMEFGDGDADSAYSWSSVSGSNITYSYVNVGTGWVDYYGTGLNTYSFQTYIHEIGHALGLGHGGNYNGSATYGVDNHYVNDSWQASIMSYFSQSENTYINASLAYAITPQIADIIAIRNLYGTAGNTRTGNTTYGDNANSDDLMAQISGLNTYITYTIVDDGGKDTLDFSNSSANQTIDLREEAISSVRGYTGNLMISRGSAIENAIGWSGDDTLVGNGLNNMLTGNAGADTLNGGGGFDWAVYNNSNAAVTVNLGDGLAETGGHAQGDVLLSIERVLGSQYNDTLTGDTANNYLSGHNGDDTLNGGSGHDILRGEAGADTLIGGAGNDWAFYNNSNAAVTVNLGDGLAESGGHAQGDTLSGIERVLGSQHRDTITGDSGNNFLSGHNGDDTLNGGSGHDILRGDAGADTLVGGLGNDWAYYDNSNTAVTVNLDDGLTETGGHAEGDTLSGIEQVFGSKYDDIIIGSWVRNYLSGHTGNDTLDGGDGDDVIRGDQGNDTLTGGSGSDTFLFLTAGEADTITDFEDGFDIIRIGLGLTSFVDLAVSDSGADAILTFASNSILIQNFDYNLLSSDDFAFV</sequence>
<dbReference type="Proteomes" id="UP000615687">
    <property type="component" value="Unassembled WGS sequence"/>
</dbReference>